<dbReference type="AlphaFoldDB" id="A0A699T484"/>
<dbReference type="EMBL" id="BKCJ011215576">
    <property type="protein sequence ID" value="GFD05027.1"/>
    <property type="molecule type" value="Genomic_DNA"/>
</dbReference>
<proteinExistence type="predicted"/>
<protein>
    <submittedName>
        <fullName evidence="1">Ribonuclease H-like domain-containing protein</fullName>
    </submittedName>
</protein>
<sequence length="145" mass="16538">PTRIVEGVVQPVAPTTAEQKLARKNEFKARGTLLMALPDKHQLKFNSHKDAKTLMEAIEKRFGGNTETKKVQKTLLKQQFKNFSGSSSESLDQIHDRLQKLVSQLEIHGVSLSQEDVNLNPQLDNEDLKQIDVDDLEEMDLKWQM</sequence>
<evidence type="ECO:0000313" key="1">
    <source>
        <dbReference type="EMBL" id="GFD05027.1"/>
    </source>
</evidence>
<organism evidence="1">
    <name type="scientific">Tanacetum cinerariifolium</name>
    <name type="common">Dalmatian daisy</name>
    <name type="synonym">Chrysanthemum cinerariifolium</name>
    <dbReference type="NCBI Taxonomy" id="118510"/>
    <lineage>
        <taxon>Eukaryota</taxon>
        <taxon>Viridiplantae</taxon>
        <taxon>Streptophyta</taxon>
        <taxon>Embryophyta</taxon>
        <taxon>Tracheophyta</taxon>
        <taxon>Spermatophyta</taxon>
        <taxon>Magnoliopsida</taxon>
        <taxon>eudicotyledons</taxon>
        <taxon>Gunneridae</taxon>
        <taxon>Pentapetalae</taxon>
        <taxon>asterids</taxon>
        <taxon>campanulids</taxon>
        <taxon>Asterales</taxon>
        <taxon>Asteraceae</taxon>
        <taxon>Asteroideae</taxon>
        <taxon>Anthemideae</taxon>
        <taxon>Anthemidinae</taxon>
        <taxon>Tanacetum</taxon>
    </lineage>
</organism>
<gene>
    <name evidence="1" type="ORF">Tci_876996</name>
</gene>
<reference evidence="1" key="1">
    <citation type="journal article" date="2019" name="Sci. Rep.">
        <title>Draft genome of Tanacetum cinerariifolium, the natural source of mosquito coil.</title>
        <authorList>
            <person name="Yamashiro T."/>
            <person name="Shiraishi A."/>
            <person name="Satake H."/>
            <person name="Nakayama K."/>
        </authorList>
    </citation>
    <scope>NUCLEOTIDE SEQUENCE</scope>
</reference>
<feature type="non-terminal residue" evidence="1">
    <location>
        <position position="1"/>
    </location>
</feature>
<dbReference type="Pfam" id="PF14223">
    <property type="entry name" value="Retrotran_gag_2"/>
    <property type="match status" value="1"/>
</dbReference>
<name>A0A699T484_TANCI</name>
<comment type="caution">
    <text evidence="1">The sequence shown here is derived from an EMBL/GenBank/DDBJ whole genome shotgun (WGS) entry which is preliminary data.</text>
</comment>
<feature type="non-terminal residue" evidence="1">
    <location>
        <position position="145"/>
    </location>
</feature>
<accession>A0A699T484</accession>